<sequence>MNSGWRVQVLIEIFNNKGDIRTSKHKVL</sequence>
<protein>
    <submittedName>
        <fullName evidence="1">Uncharacterized protein</fullName>
    </submittedName>
</protein>
<evidence type="ECO:0000313" key="1">
    <source>
        <dbReference type="EMBL" id="JAD33558.1"/>
    </source>
</evidence>
<reference evidence="1" key="1">
    <citation type="submission" date="2014-09" db="EMBL/GenBank/DDBJ databases">
        <authorList>
            <person name="Magalhaes I.L.F."/>
            <person name="Oliveira U."/>
            <person name="Santos F.R."/>
            <person name="Vidigal T.H.D.A."/>
            <person name="Brescovit A.D."/>
            <person name="Santos A.J."/>
        </authorList>
    </citation>
    <scope>NUCLEOTIDE SEQUENCE</scope>
    <source>
        <tissue evidence="1">Shoot tissue taken approximately 20 cm above the soil surface</tissue>
    </source>
</reference>
<organism evidence="1">
    <name type="scientific">Arundo donax</name>
    <name type="common">Giant reed</name>
    <name type="synonym">Donax arundinaceus</name>
    <dbReference type="NCBI Taxonomy" id="35708"/>
    <lineage>
        <taxon>Eukaryota</taxon>
        <taxon>Viridiplantae</taxon>
        <taxon>Streptophyta</taxon>
        <taxon>Embryophyta</taxon>
        <taxon>Tracheophyta</taxon>
        <taxon>Spermatophyta</taxon>
        <taxon>Magnoliopsida</taxon>
        <taxon>Liliopsida</taxon>
        <taxon>Poales</taxon>
        <taxon>Poaceae</taxon>
        <taxon>PACMAD clade</taxon>
        <taxon>Arundinoideae</taxon>
        <taxon>Arundineae</taxon>
        <taxon>Arundo</taxon>
    </lineage>
</organism>
<dbReference type="AlphaFoldDB" id="A0A0A8Z7B0"/>
<dbReference type="EMBL" id="GBRH01264337">
    <property type="protein sequence ID" value="JAD33558.1"/>
    <property type="molecule type" value="Transcribed_RNA"/>
</dbReference>
<name>A0A0A8Z7B0_ARUDO</name>
<reference evidence="1" key="2">
    <citation type="journal article" date="2015" name="Data Brief">
        <title>Shoot transcriptome of the giant reed, Arundo donax.</title>
        <authorList>
            <person name="Barrero R.A."/>
            <person name="Guerrero F.D."/>
            <person name="Moolhuijzen P."/>
            <person name="Goolsby J.A."/>
            <person name="Tidwell J."/>
            <person name="Bellgard S.E."/>
            <person name="Bellgard M.I."/>
        </authorList>
    </citation>
    <scope>NUCLEOTIDE SEQUENCE</scope>
    <source>
        <tissue evidence="1">Shoot tissue taken approximately 20 cm above the soil surface</tissue>
    </source>
</reference>
<proteinExistence type="predicted"/>
<accession>A0A0A8Z7B0</accession>